<accession>A0ABQ8YZI0</accession>
<protein>
    <submittedName>
        <fullName evidence="1">Uncharacterized protein</fullName>
    </submittedName>
</protein>
<dbReference type="EMBL" id="JAOAOG010000090">
    <property type="protein sequence ID" value="KAJ6250036.1"/>
    <property type="molecule type" value="Genomic_DNA"/>
</dbReference>
<comment type="caution">
    <text evidence="1">The sequence shown here is derived from an EMBL/GenBank/DDBJ whole genome shotgun (WGS) entry which is preliminary data.</text>
</comment>
<name>A0ABQ8YZI0_9EUKA</name>
<gene>
    <name evidence="1" type="ORF">M0813_16722</name>
</gene>
<sequence length="93" mass="10587">MLPFNQHIWFQTFVNTETVFDGKKPTHRVPTNALNRFNKLIISLLLAGIQTAGIAIRIFCSVSLTYCHQLPFGPEQAVVIANSQFQFCFFLLI</sequence>
<evidence type="ECO:0000313" key="2">
    <source>
        <dbReference type="Proteomes" id="UP001150062"/>
    </source>
</evidence>
<keyword evidence="2" id="KW-1185">Reference proteome</keyword>
<evidence type="ECO:0000313" key="1">
    <source>
        <dbReference type="EMBL" id="KAJ6250036.1"/>
    </source>
</evidence>
<dbReference type="Proteomes" id="UP001150062">
    <property type="component" value="Unassembled WGS sequence"/>
</dbReference>
<proteinExistence type="predicted"/>
<reference evidence="1" key="1">
    <citation type="submission" date="2022-08" db="EMBL/GenBank/DDBJ databases">
        <title>Novel sulfate-reducing endosymbionts in the free-living metamonad Anaeramoeba.</title>
        <authorList>
            <person name="Jerlstrom-Hultqvist J."/>
            <person name="Cepicka I."/>
            <person name="Gallot-Lavallee L."/>
            <person name="Salas-Leiva D."/>
            <person name="Curtis B.A."/>
            <person name="Zahonova K."/>
            <person name="Pipaliya S."/>
            <person name="Dacks J."/>
            <person name="Roger A.J."/>
        </authorList>
    </citation>
    <scope>NUCLEOTIDE SEQUENCE</scope>
    <source>
        <strain evidence="1">Schooner1</strain>
    </source>
</reference>
<organism evidence="1 2">
    <name type="scientific">Anaeramoeba flamelloides</name>
    <dbReference type="NCBI Taxonomy" id="1746091"/>
    <lineage>
        <taxon>Eukaryota</taxon>
        <taxon>Metamonada</taxon>
        <taxon>Anaeramoebidae</taxon>
        <taxon>Anaeramoeba</taxon>
    </lineage>
</organism>